<evidence type="ECO:0000256" key="1">
    <source>
        <dbReference type="ARBA" id="ARBA00022801"/>
    </source>
</evidence>
<gene>
    <name evidence="3" type="ORF">KB449_12640</name>
</gene>
<keyword evidence="1" id="KW-0378">Hydrolase</keyword>
<dbReference type="SUPFAM" id="SSF53187">
    <property type="entry name" value="Zn-dependent exopeptidases"/>
    <property type="match status" value="1"/>
</dbReference>
<accession>A0ABT6THN1</accession>
<dbReference type="Proteomes" id="UP001161691">
    <property type="component" value="Unassembled WGS sequence"/>
</dbReference>
<dbReference type="Pfam" id="PF01546">
    <property type="entry name" value="Peptidase_M20"/>
    <property type="match status" value="1"/>
</dbReference>
<keyword evidence="2" id="KW-0862">Zinc</keyword>
<protein>
    <submittedName>
        <fullName evidence="3">M20/M25/M40 family metallo-hydrolase</fullName>
    </submittedName>
</protein>
<dbReference type="PANTHER" id="PTHR43808">
    <property type="entry name" value="ACETYLORNITHINE DEACETYLASE"/>
    <property type="match status" value="1"/>
</dbReference>
<sequence length="445" mass="48239">MRREALSERIENWLNAHRDEAVGLAQTLVRFESVNRPPGGDEGAYQEAIAAYLTAAGAEVDVYELGDVEGLIHHPAYMPGRVYAGRPNVAGRFRGGGGGRSLLFSGHADTVREGNKRWRFPPFGGELEDGRLYGRGAYDMKGGMAAALTAIRCLRELGVRLKGDVYAESVVDEEYGGANGSLAARLRGPHADMAIIPEPSNLRLYSAHLGGGAWKAAFAGKNGIAFNGERLVNALDAAVDFAHLLRAFGERLRTLYPAPALWRESKEAEAIGLKIVAGDAACVVPEMPEQAEVHFWIESYPGVSGDEIVLQLQAFYESSLDRFPILRECRPEIVPVIRYLEASAMPDNEACRSFLDIAAKAGRRALGKHCIEPAGAPFACDAFLFNLYSATPALVLGPAGGNAHAPDEYLELDSYLRLIRWYAELTADWCGAESLDEKENADAAS</sequence>
<dbReference type="InterPro" id="IPR002933">
    <property type="entry name" value="Peptidase_M20"/>
</dbReference>
<evidence type="ECO:0000256" key="2">
    <source>
        <dbReference type="ARBA" id="ARBA00022833"/>
    </source>
</evidence>
<keyword evidence="4" id="KW-1185">Reference proteome</keyword>
<dbReference type="EMBL" id="JAGRPV010000001">
    <property type="protein sequence ID" value="MDI4645820.1"/>
    <property type="molecule type" value="Genomic_DNA"/>
</dbReference>
<dbReference type="PROSITE" id="PS00758">
    <property type="entry name" value="ARGE_DAPE_CPG2_1"/>
    <property type="match status" value="1"/>
</dbReference>
<proteinExistence type="predicted"/>
<organism evidence="3 4">
    <name type="scientific">Cohnella hashimotonis</name>
    <dbReference type="NCBI Taxonomy" id="2826895"/>
    <lineage>
        <taxon>Bacteria</taxon>
        <taxon>Bacillati</taxon>
        <taxon>Bacillota</taxon>
        <taxon>Bacilli</taxon>
        <taxon>Bacillales</taxon>
        <taxon>Paenibacillaceae</taxon>
        <taxon>Cohnella</taxon>
    </lineage>
</organism>
<reference evidence="3" key="1">
    <citation type="submission" date="2023-04" db="EMBL/GenBank/DDBJ databases">
        <title>Comparative genomic analysis of Cohnella hashimotonis sp. nov., isolated from the International Space Station.</title>
        <authorList>
            <person name="Venkateswaran K."/>
            <person name="Simpson A."/>
        </authorList>
    </citation>
    <scope>NUCLEOTIDE SEQUENCE</scope>
    <source>
        <strain evidence="3">F6_2S_P_1</strain>
    </source>
</reference>
<comment type="caution">
    <text evidence="3">The sequence shown here is derived from an EMBL/GenBank/DDBJ whole genome shotgun (WGS) entry which is preliminary data.</text>
</comment>
<dbReference type="InterPro" id="IPR001261">
    <property type="entry name" value="ArgE/DapE_CS"/>
</dbReference>
<dbReference type="Gene3D" id="3.40.630.10">
    <property type="entry name" value="Zn peptidases"/>
    <property type="match status" value="1"/>
</dbReference>
<dbReference type="Gene3D" id="3.30.70.360">
    <property type="match status" value="1"/>
</dbReference>
<dbReference type="InterPro" id="IPR050072">
    <property type="entry name" value="Peptidase_M20A"/>
</dbReference>
<evidence type="ECO:0000313" key="3">
    <source>
        <dbReference type="EMBL" id="MDI4645820.1"/>
    </source>
</evidence>
<evidence type="ECO:0000313" key="4">
    <source>
        <dbReference type="Proteomes" id="UP001161691"/>
    </source>
</evidence>
<dbReference type="PANTHER" id="PTHR43808:SF25">
    <property type="entry name" value="PEPTIDASE M20 DIMERISATION DOMAIN-CONTAINING PROTEIN"/>
    <property type="match status" value="1"/>
</dbReference>
<dbReference type="RefSeq" id="WP_282908721.1">
    <property type="nucleotide sequence ID" value="NZ_JAGRPV010000001.1"/>
</dbReference>
<name>A0ABT6THN1_9BACL</name>